<comment type="caution">
    <text evidence="3">The sequence shown here is derived from an EMBL/GenBank/DDBJ whole genome shotgun (WGS) entry which is preliminary data.</text>
</comment>
<dbReference type="SUPFAM" id="SSF52980">
    <property type="entry name" value="Restriction endonuclease-like"/>
    <property type="match status" value="1"/>
</dbReference>
<feature type="domain" description="YqaJ viral recombinase" evidence="1">
    <location>
        <begin position="11"/>
        <end position="145"/>
    </location>
</feature>
<dbReference type="EMBL" id="JBIMSP010000012">
    <property type="protein sequence ID" value="MFH5242243.1"/>
    <property type="molecule type" value="Genomic_DNA"/>
</dbReference>
<reference evidence="4 5" key="1">
    <citation type="submission" date="2024-10" db="EMBL/GenBank/DDBJ databases">
        <authorList>
            <person name="Riesco R."/>
        </authorList>
    </citation>
    <scope>NUCLEOTIDE SEQUENCE [LARGE SCALE GENOMIC DNA]</scope>
    <source>
        <strain evidence="3 4">NCIMB 15448</strain>
        <strain evidence="2 5">NCIMB 15450</strain>
    </source>
</reference>
<dbReference type="Gene3D" id="3.90.320.10">
    <property type="match status" value="1"/>
</dbReference>
<dbReference type="Proteomes" id="UP001609176">
    <property type="component" value="Unassembled WGS sequence"/>
</dbReference>
<protein>
    <submittedName>
        <fullName evidence="3">YqaJ viral recombinase family protein</fullName>
    </submittedName>
</protein>
<dbReference type="InterPro" id="IPR019080">
    <property type="entry name" value="YqaJ_viral_recombinase"/>
</dbReference>
<evidence type="ECO:0000313" key="3">
    <source>
        <dbReference type="EMBL" id="MFH5242243.1"/>
    </source>
</evidence>
<proteinExistence type="predicted"/>
<evidence type="ECO:0000313" key="2">
    <source>
        <dbReference type="EMBL" id="MFH5231922.1"/>
    </source>
</evidence>
<sequence length="294" mass="33539">MIEPGSPEWLQIITPSKVAAILGVSRWESPYRLWHRMKGLVPPEPPADRFDVGHAAEQMLAELWRIQNPTWQLSRGEVQIRNDSFGFPTLATIDGRARRGALRRVVEFKSARTLDDMEMWGDDFTGDVPADYFAQLQWQMHVTEYTDYAAHLLAMGPYFKHRTYVVGYEPDLAMLIEEKCRTFHASLLADEPPDLDDSVPTYECVRQLNPNLEDRDAEIDPQLAADFLDADREYRALEAEYRGLKTRILDAMGNARNGLTGDLKVARRQNNGKGSISLYANKKTPTDQLRELIA</sequence>
<organism evidence="3 4">
    <name type="scientific">Antrihabitans spumae</name>
    <dbReference type="NCBI Taxonomy" id="3373370"/>
    <lineage>
        <taxon>Bacteria</taxon>
        <taxon>Bacillati</taxon>
        <taxon>Actinomycetota</taxon>
        <taxon>Actinomycetes</taxon>
        <taxon>Mycobacteriales</taxon>
        <taxon>Nocardiaceae</taxon>
        <taxon>Antrihabitans</taxon>
    </lineage>
</organism>
<accession>A0ABW7KMJ6</accession>
<dbReference type="Pfam" id="PF09588">
    <property type="entry name" value="YqaJ"/>
    <property type="match status" value="1"/>
</dbReference>
<dbReference type="InterPro" id="IPR011604">
    <property type="entry name" value="PDDEXK-like_dom_sf"/>
</dbReference>
<keyword evidence="5" id="KW-1185">Reference proteome</keyword>
<evidence type="ECO:0000313" key="5">
    <source>
        <dbReference type="Proteomes" id="UP001609219"/>
    </source>
</evidence>
<dbReference type="InterPro" id="IPR011335">
    <property type="entry name" value="Restrct_endonuc-II-like"/>
</dbReference>
<evidence type="ECO:0000259" key="1">
    <source>
        <dbReference type="Pfam" id="PF09588"/>
    </source>
</evidence>
<gene>
    <name evidence="3" type="ORF">ACHIPV_10150</name>
    <name evidence="2" type="ORF">ACHIRB_25615</name>
</gene>
<dbReference type="RefSeq" id="WP_395124252.1">
    <property type="nucleotide sequence ID" value="NZ_JBIMSN010000126.1"/>
</dbReference>
<dbReference type="Proteomes" id="UP001609219">
    <property type="component" value="Unassembled WGS sequence"/>
</dbReference>
<dbReference type="EMBL" id="JBIMSN010000126">
    <property type="protein sequence ID" value="MFH5231922.1"/>
    <property type="molecule type" value="Genomic_DNA"/>
</dbReference>
<name>A0ABW7KMJ6_9NOCA</name>
<evidence type="ECO:0000313" key="4">
    <source>
        <dbReference type="Proteomes" id="UP001609176"/>
    </source>
</evidence>